<gene>
    <name evidence="7" type="ORF">BGC07_03385</name>
</gene>
<feature type="transmembrane region" description="Helical" evidence="6">
    <location>
        <begin position="185"/>
        <end position="205"/>
    </location>
</feature>
<dbReference type="RefSeq" id="WP_069311958.1">
    <property type="nucleotide sequence ID" value="NZ_MDTU01000001.1"/>
</dbReference>
<sequence>MKNINTRIIQLAVPLILSNLTIPLLGLTNTFVVGHLHNSSYLAAVGLGTTIFNFIYWSLGFLRMTTTGVIAQAQGQNSSTEHSIISHSLLIAFALGVILLIFQSPIEKAALILLSSDDTINTLTAQYYAIRIWAAPAALINYVLIGTCIGLQKPITALALTTAMNLIAIILDIIFVFHLHMDIKGVALADVVAQFIAMIVGLFLLKRKLNILSFNFNKT</sequence>
<proteinExistence type="inferred from homology"/>
<comment type="similarity">
    <text evidence="2">Belongs to the multi antimicrobial extrusion (MATE) (TC 2.A.66.1) family.</text>
</comment>
<evidence type="ECO:0000256" key="2">
    <source>
        <dbReference type="ARBA" id="ARBA00010199"/>
    </source>
</evidence>
<comment type="caution">
    <text evidence="7">The sequence shown here is derived from an EMBL/GenBank/DDBJ whole genome shotgun (WGS) entry which is preliminary data.</text>
</comment>
<feature type="transmembrane region" description="Helical" evidence="6">
    <location>
        <begin position="40"/>
        <end position="62"/>
    </location>
</feature>
<feature type="transmembrane region" description="Helical" evidence="6">
    <location>
        <begin position="126"/>
        <end position="145"/>
    </location>
</feature>
<keyword evidence="4 6" id="KW-1133">Transmembrane helix</keyword>
<keyword evidence="5 6" id="KW-0472">Membrane</keyword>
<evidence type="ECO:0008006" key="9">
    <source>
        <dbReference type="Google" id="ProtNLM"/>
    </source>
</evidence>
<evidence type="ECO:0000313" key="7">
    <source>
        <dbReference type="EMBL" id="ODN42160.1"/>
    </source>
</evidence>
<accession>A0ABX3A3Z5</accession>
<dbReference type="InterPro" id="IPR044644">
    <property type="entry name" value="DinF-like"/>
</dbReference>
<evidence type="ECO:0000256" key="5">
    <source>
        <dbReference type="ARBA" id="ARBA00023136"/>
    </source>
</evidence>
<feature type="transmembrane region" description="Helical" evidence="6">
    <location>
        <begin position="157"/>
        <end position="179"/>
    </location>
</feature>
<dbReference type="EMBL" id="MDTU01000001">
    <property type="protein sequence ID" value="ODN42160.1"/>
    <property type="molecule type" value="Genomic_DNA"/>
</dbReference>
<reference evidence="7 8" key="1">
    <citation type="submission" date="2016-08" db="EMBL/GenBank/DDBJ databases">
        <title>Draft genome sequence of Candidatus Piscirickettsia litoralis, from seawater.</title>
        <authorList>
            <person name="Wan X."/>
            <person name="Lee A.J."/>
            <person name="Hou S."/>
            <person name="Donachie S.P."/>
        </authorList>
    </citation>
    <scope>NUCLEOTIDE SEQUENCE [LARGE SCALE GENOMIC DNA]</scope>
    <source>
        <strain evidence="7 8">Y2</strain>
    </source>
</reference>
<dbReference type="InterPro" id="IPR002528">
    <property type="entry name" value="MATE_fam"/>
</dbReference>
<dbReference type="PANTHER" id="PTHR42893:SF46">
    <property type="entry name" value="PROTEIN DETOXIFICATION 44, CHLOROPLASTIC"/>
    <property type="match status" value="1"/>
</dbReference>
<dbReference type="Pfam" id="PF01554">
    <property type="entry name" value="MatE"/>
    <property type="match status" value="1"/>
</dbReference>
<evidence type="ECO:0000313" key="8">
    <source>
        <dbReference type="Proteomes" id="UP000094329"/>
    </source>
</evidence>
<protein>
    <recommendedName>
        <fullName evidence="9">MATE family efflux transporter</fullName>
    </recommendedName>
</protein>
<keyword evidence="8" id="KW-1185">Reference proteome</keyword>
<name>A0ABX3A3Z5_9GAMM</name>
<evidence type="ECO:0000256" key="4">
    <source>
        <dbReference type="ARBA" id="ARBA00022989"/>
    </source>
</evidence>
<evidence type="ECO:0000256" key="3">
    <source>
        <dbReference type="ARBA" id="ARBA00022692"/>
    </source>
</evidence>
<feature type="transmembrane region" description="Helical" evidence="6">
    <location>
        <begin position="83"/>
        <end position="106"/>
    </location>
</feature>
<organism evidence="7 8">
    <name type="scientific">Piscirickettsia litoralis</name>
    <dbReference type="NCBI Taxonomy" id="1891921"/>
    <lineage>
        <taxon>Bacteria</taxon>
        <taxon>Pseudomonadati</taxon>
        <taxon>Pseudomonadota</taxon>
        <taxon>Gammaproteobacteria</taxon>
        <taxon>Thiotrichales</taxon>
        <taxon>Piscirickettsiaceae</taxon>
        <taxon>Piscirickettsia</taxon>
    </lineage>
</organism>
<keyword evidence="3 6" id="KW-0812">Transmembrane</keyword>
<evidence type="ECO:0000256" key="1">
    <source>
        <dbReference type="ARBA" id="ARBA00004141"/>
    </source>
</evidence>
<dbReference type="Proteomes" id="UP000094329">
    <property type="component" value="Unassembled WGS sequence"/>
</dbReference>
<feature type="transmembrane region" description="Helical" evidence="6">
    <location>
        <begin position="12"/>
        <end position="34"/>
    </location>
</feature>
<comment type="subcellular location">
    <subcellularLocation>
        <location evidence="1">Membrane</location>
        <topology evidence="1">Multi-pass membrane protein</topology>
    </subcellularLocation>
</comment>
<evidence type="ECO:0000256" key="6">
    <source>
        <dbReference type="SAM" id="Phobius"/>
    </source>
</evidence>
<dbReference type="PANTHER" id="PTHR42893">
    <property type="entry name" value="PROTEIN DETOXIFICATION 44, CHLOROPLASTIC-RELATED"/>
    <property type="match status" value="1"/>
</dbReference>